<dbReference type="SUPFAM" id="SSF52096">
    <property type="entry name" value="ClpP/crotonase"/>
    <property type="match status" value="1"/>
</dbReference>
<protein>
    <recommendedName>
        <fullName evidence="2">Enoyl-CoA hydratase</fullName>
    </recommendedName>
</protein>
<name>A0A382ZX64_9ZZZZ</name>
<evidence type="ECO:0008006" key="2">
    <source>
        <dbReference type="Google" id="ProtNLM"/>
    </source>
</evidence>
<evidence type="ECO:0000313" key="1">
    <source>
        <dbReference type="EMBL" id="SVE00104.1"/>
    </source>
</evidence>
<accession>A0A382ZX64</accession>
<dbReference type="InterPro" id="IPR029045">
    <property type="entry name" value="ClpP/crotonase-like_dom_sf"/>
</dbReference>
<organism evidence="1">
    <name type="scientific">marine metagenome</name>
    <dbReference type="NCBI Taxonomy" id="408172"/>
    <lineage>
        <taxon>unclassified sequences</taxon>
        <taxon>metagenomes</taxon>
        <taxon>ecological metagenomes</taxon>
    </lineage>
</organism>
<gene>
    <name evidence="1" type="ORF">METZ01_LOCUS452958</name>
</gene>
<dbReference type="Gene3D" id="3.30.300.220">
    <property type="match status" value="1"/>
</dbReference>
<dbReference type="EMBL" id="UINC01187401">
    <property type="protein sequence ID" value="SVE00104.1"/>
    <property type="molecule type" value="Genomic_DNA"/>
</dbReference>
<sequence>MSTTRDYTDLFLEQDGAVLTITVDRPEVLNAQSRIMREELDQAFYDAAQDDS</sequence>
<proteinExistence type="predicted"/>
<reference evidence="1" key="1">
    <citation type="submission" date="2018-05" db="EMBL/GenBank/DDBJ databases">
        <authorList>
            <person name="Lanie J.A."/>
            <person name="Ng W.-L."/>
            <person name="Kazmierczak K.M."/>
            <person name="Andrzejewski T.M."/>
            <person name="Davidsen T.M."/>
            <person name="Wayne K.J."/>
            <person name="Tettelin H."/>
            <person name="Glass J.I."/>
            <person name="Rusch D."/>
            <person name="Podicherti R."/>
            <person name="Tsui H.-C.T."/>
            <person name="Winkler M.E."/>
        </authorList>
    </citation>
    <scope>NUCLEOTIDE SEQUENCE</scope>
</reference>
<dbReference type="AlphaFoldDB" id="A0A382ZX64"/>
<feature type="non-terminal residue" evidence="1">
    <location>
        <position position="52"/>
    </location>
</feature>